<keyword evidence="1" id="KW-1133">Transmembrane helix</keyword>
<dbReference type="KEGG" id="hat:RC74_09830"/>
<reference evidence="2 3" key="1">
    <citation type="submission" date="2016-02" db="EMBL/GenBank/DDBJ databases">
        <title>Complete genome sequence of Halocynthiibacter arcticus PAMC 20958t from arctic marine sediment.</title>
        <authorList>
            <person name="Lee Y.M."/>
            <person name="Baek K."/>
            <person name="Lee H.K."/>
            <person name="Shin S.C."/>
        </authorList>
    </citation>
    <scope>NUCLEOTIDE SEQUENCE [LARGE SCALE GENOMIC DNA]</scope>
    <source>
        <strain evidence="2">PAMC 20958</strain>
    </source>
</reference>
<keyword evidence="1" id="KW-0812">Transmembrane</keyword>
<organism evidence="2 3">
    <name type="scientific">Falsihalocynthiibacter arcticus</name>
    <dbReference type="NCBI Taxonomy" id="1579316"/>
    <lineage>
        <taxon>Bacteria</taxon>
        <taxon>Pseudomonadati</taxon>
        <taxon>Pseudomonadota</taxon>
        <taxon>Alphaproteobacteria</taxon>
        <taxon>Rhodobacterales</taxon>
        <taxon>Roseobacteraceae</taxon>
        <taxon>Falsihalocynthiibacter</taxon>
    </lineage>
</organism>
<dbReference type="Proteomes" id="UP000070371">
    <property type="component" value="Chromosome"/>
</dbReference>
<dbReference type="AlphaFoldDB" id="A0A126V1E7"/>
<gene>
    <name evidence="2" type="ORF">RC74_09830</name>
</gene>
<feature type="transmembrane region" description="Helical" evidence="1">
    <location>
        <begin position="21"/>
        <end position="41"/>
    </location>
</feature>
<proteinExistence type="predicted"/>
<dbReference type="EMBL" id="CP014327">
    <property type="protein sequence ID" value="AML51519.1"/>
    <property type="molecule type" value="Genomic_DNA"/>
</dbReference>
<protein>
    <submittedName>
        <fullName evidence="2">Uncharacterized protein</fullName>
    </submittedName>
</protein>
<name>A0A126V1E7_9RHOB</name>
<keyword evidence="3" id="KW-1185">Reference proteome</keyword>
<evidence type="ECO:0000313" key="3">
    <source>
        <dbReference type="Proteomes" id="UP000070371"/>
    </source>
</evidence>
<evidence type="ECO:0000256" key="1">
    <source>
        <dbReference type="SAM" id="Phobius"/>
    </source>
</evidence>
<dbReference type="STRING" id="1579316.RC74_09830"/>
<evidence type="ECO:0000313" key="2">
    <source>
        <dbReference type="EMBL" id="AML51519.1"/>
    </source>
</evidence>
<keyword evidence="1" id="KW-0472">Membrane</keyword>
<accession>A0A126V1E7</accession>
<sequence>MADDLLWILRISRIAKAGHPIYSLIIVSVLRITHAISVLFWPDIYCYGVAGEHIDKERAECA</sequence>